<evidence type="ECO:0008006" key="4">
    <source>
        <dbReference type="Google" id="ProtNLM"/>
    </source>
</evidence>
<keyword evidence="3" id="KW-1185">Reference proteome</keyword>
<dbReference type="RefSeq" id="WP_288884194.1">
    <property type="nucleotide sequence ID" value="NZ_CBFGNQ010000008.1"/>
</dbReference>
<organism evidence="2 3">
    <name type="scientific">Pedobacter panaciterrae</name>
    <dbReference type="NCBI Taxonomy" id="363849"/>
    <lineage>
        <taxon>Bacteria</taxon>
        <taxon>Pseudomonadati</taxon>
        <taxon>Bacteroidota</taxon>
        <taxon>Sphingobacteriia</taxon>
        <taxon>Sphingobacteriales</taxon>
        <taxon>Sphingobacteriaceae</taxon>
        <taxon>Pedobacter</taxon>
    </lineage>
</organism>
<accession>A0ABU8NSD8</accession>
<gene>
    <name evidence="2" type="ORF">WAE58_20585</name>
</gene>
<keyword evidence="1" id="KW-0732">Signal</keyword>
<protein>
    <recommendedName>
        <fullName evidence="4">DUF4375 domain-containing protein</fullName>
    </recommendedName>
</protein>
<proteinExistence type="predicted"/>
<evidence type="ECO:0000313" key="3">
    <source>
        <dbReference type="Proteomes" id="UP001378956"/>
    </source>
</evidence>
<reference evidence="2 3" key="1">
    <citation type="submission" date="2024-03" db="EMBL/GenBank/DDBJ databases">
        <title>Sequence of Lycoming College Course Isolates.</title>
        <authorList>
            <person name="Plotts O."/>
            <person name="Newman J."/>
        </authorList>
    </citation>
    <scope>NUCLEOTIDE SEQUENCE [LARGE SCALE GENOMIC DNA]</scope>
    <source>
        <strain evidence="2 3">CJB-3</strain>
    </source>
</reference>
<name>A0ABU8NSD8_9SPHI</name>
<dbReference type="EMBL" id="JBBEUB010000008">
    <property type="protein sequence ID" value="MEJ2904854.1"/>
    <property type="molecule type" value="Genomic_DNA"/>
</dbReference>
<feature type="chain" id="PRO_5046355766" description="DUF4375 domain-containing protein" evidence="1">
    <location>
        <begin position="24"/>
        <end position="185"/>
    </location>
</feature>
<dbReference type="Proteomes" id="UP001378956">
    <property type="component" value="Unassembled WGS sequence"/>
</dbReference>
<feature type="signal peptide" evidence="1">
    <location>
        <begin position="1"/>
        <end position="23"/>
    </location>
</feature>
<comment type="caution">
    <text evidence="2">The sequence shown here is derived from an EMBL/GenBank/DDBJ whole genome shotgun (WGS) entry which is preliminary data.</text>
</comment>
<sequence length="185" mass="21568">MKLSIFCLFSPFFFLFSGFPVFAQQDTIDCVKVLDTEPYFVKHKTAEQDVMLKRDIEILKHCGNFDSIDNEFFKGSILGALMLDQVRLGKPATYRTLIEMLTVFRETASYKDFAEGMVLYRNLKKKKVSLEEWETDKELFVRMGFTVNDLEDFKVFLSKPEHIKLTYGEALTQYMAEIEAMSIDK</sequence>
<evidence type="ECO:0000256" key="1">
    <source>
        <dbReference type="SAM" id="SignalP"/>
    </source>
</evidence>
<evidence type="ECO:0000313" key="2">
    <source>
        <dbReference type="EMBL" id="MEJ2904854.1"/>
    </source>
</evidence>